<dbReference type="EMBL" id="JBBMRA010000003">
    <property type="protein sequence ID" value="MEM5535636.1"/>
    <property type="molecule type" value="Genomic_DNA"/>
</dbReference>
<evidence type="ECO:0000313" key="2">
    <source>
        <dbReference type="Proteomes" id="UP001449225"/>
    </source>
</evidence>
<comment type="caution">
    <text evidence="1">The sequence shown here is derived from an EMBL/GenBank/DDBJ whole genome shotgun (WGS) entry which is preliminary data.</text>
</comment>
<reference evidence="1 2" key="1">
    <citation type="submission" date="2024-03" db="EMBL/GenBank/DDBJ databases">
        <title>Community enrichment and isolation of bacterial strains for fucoidan degradation.</title>
        <authorList>
            <person name="Sichert A."/>
        </authorList>
    </citation>
    <scope>NUCLEOTIDE SEQUENCE [LARGE SCALE GENOMIC DNA]</scope>
    <source>
        <strain evidence="1 2">AS76</strain>
    </source>
</reference>
<accession>A0ABU9TQG0</accession>
<proteinExistence type="predicted"/>
<sequence length="163" mass="17143">MSHNKVMASLEQSPLPGLLNQLGTAIASAQRELDLNSINMAMQLGDAEGHGVDVGNGEKQSLISLGFAPVFYHFTEATIDLKVSLSSSTTTEASFGTSVMAGGTAYFVMFAATVSASFSSKYSFSSEASSSITARISSIPPPNAFQNWLASRQSTSTNNDTNE</sequence>
<organism evidence="1 2">
    <name type="scientific">Neptuniibacter pectenicola</name>
    <dbReference type="NCBI Taxonomy" id="1806669"/>
    <lineage>
        <taxon>Bacteria</taxon>
        <taxon>Pseudomonadati</taxon>
        <taxon>Pseudomonadota</taxon>
        <taxon>Gammaproteobacteria</taxon>
        <taxon>Oceanospirillales</taxon>
        <taxon>Oceanospirillaceae</taxon>
        <taxon>Neptuniibacter</taxon>
    </lineage>
</organism>
<keyword evidence="2" id="KW-1185">Reference proteome</keyword>
<name>A0ABU9TQG0_9GAMM</name>
<protein>
    <submittedName>
        <fullName evidence="1">Uncharacterized protein</fullName>
    </submittedName>
</protein>
<evidence type="ECO:0000313" key="1">
    <source>
        <dbReference type="EMBL" id="MEM5535636.1"/>
    </source>
</evidence>
<dbReference type="RefSeq" id="WP_067984084.1">
    <property type="nucleotide sequence ID" value="NZ_CAXBCE010000015.1"/>
</dbReference>
<gene>
    <name evidence="1" type="ORF">WNY58_04445</name>
</gene>
<dbReference type="Proteomes" id="UP001449225">
    <property type="component" value="Unassembled WGS sequence"/>
</dbReference>